<organism evidence="1 2">
    <name type="scientific">Roseiconus lacunae</name>
    <dbReference type="NCBI Taxonomy" id="2605694"/>
    <lineage>
        <taxon>Bacteria</taxon>
        <taxon>Pseudomonadati</taxon>
        <taxon>Planctomycetota</taxon>
        <taxon>Planctomycetia</taxon>
        <taxon>Pirellulales</taxon>
        <taxon>Pirellulaceae</taxon>
        <taxon>Roseiconus</taxon>
    </lineage>
</organism>
<dbReference type="Proteomes" id="UP001239462">
    <property type="component" value="Unassembled WGS sequence"/>
</dbReference>
<evidence type="ECO:0000313" key="1">
    <source>
        <dbReference type="EMBL" id="MDM4016835.1"/>
    </source>
</evidence>
<proteinExistence type="predicted"/>
<keyword evidence="2" id="KW-1185">Reference proteome</keyword>
<dbReference type="EMBL" id="JASZZN010000010">
    <property type="protein sequence ID" value="MDM4016835.1"/>
    <property type="molecule type" value="Genomic_DNA"/>
</dbReference>
<reference evidence="1 2" key="1">
    <citation type="submission" date="2023-06" db="EMBL/GenBank/DDBJ databases">
        <title>Roseiconus lacunae JC819 isolated from Gulf of Mannar region, Tamil Nadu.</title>
        <authorList>
            <person name="Pk S."/>
            <person name="Ch S."/>
            <person name="Ch V.R."/>
        </authorList>
    </citation>
    <scope>NUCLEOTIDE SEQUENCE [LARGE SCALE GENOMIC DNA]</scope>
    <source>
        <strain evidence="1 2">JC819</strain>
    </source>
</reference>
<evidence type="ECO:0000313" key="2">
    <source>
        <dbReference type="Proteomes" id="UP001239462"/>
    </source>
</evidence>
<protein>
    <submittedName>
        <fullName evidence="1">Uncharacterized protein</fullName>
    </submittedName>
</protein>
<sequence>MNQRAFRSPVLILVILVLCVSPVGAVAAEPVGRWVGSWNSQSTGHRGALRARIRQVDEDTYRAWFAGRFAVVVPFVYPAKLERVPGTSTRYRSDTRLPLIGNYRMTADIGGGQFRAVYHSRSDRGLFIMNRR</sequence>
<accession>A0ABT7PK30</accession>
<gene>
    <name evidence="1" type="ORF">QTN89_15420</name>
</gene>
<dbReference type="RefSeq" id="WP_289164440.1">
    <property type="nucleotide sequence ID" value="NZ_JASZZN010000010.1"/>
</dbReference>
<name>A0ABT7PK30_9BACT</name>
<comment type="caution">
    <text evidence="1">The sequence shown here is derived from an EMBL/GenBank/DDBJ whole genome shotgun (WGS) entry which is preliminary data.</text>
</comment>